<feature type="domain" description="NADH:quinone oxidoreductase/Mrp antiporter transmembrane" evidence="18">
    <location>
        <begin position="23"/>
        <end position="288"/>
    </location>
</feature>
<evidence type="ECO:0000256" key="9">
    <source>
        <dbReference type="ARBA" id="ARBA00022967"/>
    </source>
</evidence>
<evidence type="ECO:0000256" key="12">
    <source>
        <dbReference type="ARBA" id="ARBA00023027"/>
    </source>
</evidence>
<evidence type="ECO:0000256" key="11">
    <source>
        <dbReference type="ARBA" id="ARBA00022989"/>
    </source>
</evidence>
<comment type="subcellular location">
    <subcellularLocation>
        <location evidence="1 17">Mitochondrion inner membrane</location>
        <topology evidence="1 17">Multi-pass membrane protein</topology>
    </subcellularLocation>
</comment>
<keyword evidence="9 17" id="KW-1278">Translocase</keyword>
<feature type="transmembrane region" description="Helical" evidence="17">
    <location>
        <begin position="178"/>
        <end position="196"/>
    </location>
</feature>
<evidence type="ECO:0000256" key="5">
    <source>
        <dbReference type="ARBA" id="ARBA00022448"/>
    </source>
</evidence>
<evidence type="ECO:0000313" key="20">
    <source>
        <dbReference type="EMBL" id="QTA72656.1"/>
    </source>
</evidence>
<dbReference type="Pfam" id="PF06444">
    <property type="entry name" value="NADH_dehy_S2_C"/>
    <property type="match status" value="1"/>
</dbReference>
<reference evidence="20" key="1">
    <citation type="journal article" name="Sci. Rep.">
        <title>Mitogenome analyses elucidate the evolutionary relationships of a probable Eocene wet tropics relic in the xerophile lizard genus Acanthodactylus.</title>
        <authorList>
            <person name="Kirchhof S."/>
            <person name="Lyra M.L."/>
            <person name="Rodriguez A."/>
            <person name="Ineich I."/>
            <person name="Muller J."/>
            <person name="Rodel M.O."/>
            <person name="Trape J.F."/>
            <person name="Vences M."/>
            <person name="Boissinot S."/>
        </authorList>
    </citation>
    <scope>NUCLEOTIDE SEQUENCE</scope>
</reference>
<accession>A0A8A3WSU9</accession>
<evidence type="ECO:0000256" key="14">
    <source>
        <dbReference type="ARBA" id="ARBA00023128"/>
    </source>
</evidence>
<dbReference type="GO" id="GO:0005743">
    <property type="term" value="C:mitochondrial inner membrane"/>
    <property type="evidence" value="ECO:0007669"/>
    <property type="project" value="UniProtKB-SubCell"/>
</dbReference>
<evidence type="ECO:0000256" key="13">
    <source>
        <dbReference type="ARBA" id="ARBA00023075"/>
    </source>
</evidence>
<evidence type="ECO:0000256" key="1">
    <source>
        <dbReference type="ARBA" id="ARBA00004448"/>
    </source>
</evidence>
<keyword evidence="14 17" id="KW-0496">Mitochondrion</keyword>
<keyword evidence="10 17" id="KW-0249">Electron transport</keyword>
<keyword evidence="12 17" id="KW-0520">NAD</keyword>
<dbReference type="PANTHER" id="PTHR46552">
    <property type="entry name" value="NADH-UBIQUINONE OXIDOREDUCTASE CHAIN 2"/>
    <property type="match status" value="1"/>
</dbReference>
<dbReference type="PANTHER" id="PTHR46552:SF1">
    <property type="entry name" value="NADH-UBIQUINONE OXIDOREDUCTASE CHAIN 2"/>
    <property type="match status" value="1"/>
</dbReference>
<dbReference type="InterPro" id="IPR050175">
    <property type="entry name" value="Complex_I_Subunit_2"/>
</dbReference>
<evidence type="ECO:0000259" key="18">
    <source>
        <dbReference type="Pfam" id="PF00361"/>
    </source>
</evidence>
<name>A0A8A3WSU9_9SAUR</name>
<feature type="transmembrane region" description="Helical" evidence="17">
    <location>
        <begin position="202"/>
        <end position="224"/>
    </location>
</feature>
<dbReference type="GO" id="GO:0006120">
    <property type="term" value="P:mitochondrial electron transport, NADH to ubiquinone"/>
    <property type="evidence" value="ECO:0007669"/>
    <property type="project" value="InterPro"/>
</dbReference>
<evidence type="ECO:0000256" key="15">
    <source>
        <dbReference type="ARBA" id="ARBA00023136"/>
    </source>
</evidence>
<feature type="transmembrane region" description="Helical" evidence="17">
    <location>
        <begin position="274"/>
        <end position="294"/>
    </location>
</feature>
<proteinExistence type="inferred from homology"/>
<evidence type="ECO:0000256" key="3">
    <source>
        <dbReference type="ARBA" id="ARBA00012944"/>
    </source>
</evidence>
<organism evidence="20">
    <name type="scientific">Acanthodactylus aureus</name>
    <dbReference type="NCBI Taxonomy" id="111505"/>
    <lineage>
        <taxon>Eukaryota</taxon>
        <taxon>Metazoa</taxon>
        <taxon>Chordata</taxon>
        <taxon>Craniata</taxon>
        <taxon>Vertebrata</taxon>
        <taxon>Euteleostomi</taxon>
        <taxon>Lepidosauria</taxon>
        <taxon>Squamata</taxon>
        <taxon>Bifurcata</taxon>
        <taxon>Unidentata</taxon>
        <taxon>Episquamata</taxon>
        <taxon>Laterata</taxon>
        <taxon>Lacertibaenia</taxon>
        <taxon>Lacertidae</taxon>
        <taxon>Acanthodactylus</taxon>
    </lineage>
</organism>
<dbReference type="Pfam" id="PF00361">
    <property type="entry name" value="Proton_antipo_M"/>
    <property type="match status" value="1"/>
</dbReference>
<feature type="transmembrane region" description="Helical" evidence="17">
    <location>
        <begin position="57"/>
        <end position="79"/>
    </location>
</feature>
<feature type="domain" description="NADH dehydrogenase subunit 2 C-terminal" evidence="19">
    <location>
        <begin position="290"/>
        <end position="342"/>
    </location>
</feature>
<keyword evidence="15 17" id="KW-0472">Membrane</keyword>
<feature type="transmembrane region" description="Helical" evidence="17">
    <location>
        <begin position="322"/>
        <end position="342"/>
    </location>
</feature>
<comment type="function">
    <text evidence="17">Core subunit of the mitochondrial membrane respiratory chain NADH dehydrogenase (Complex I) which catalyzes electron transfer from NADH through the respiratory chain, using ubiquinone as an electron acceptor. Essential for the catalytic activity and assembly of complex I.</text>
</comment>
<keyword evidence="7 17" id="KW-0812">Transmembrane</keyword>
<evidence type="ECO:0000256" key="16">
    <source>
        <dbReference type="ARBA" id="ARBA00049551"/>
    </source>
</evidence>
<feature type="transmembrane region" description="Helical" evidence="17">
    <location>
        <begin position="236"/>
        <end position="254"/>
    </location>
</feature>
<evidence type="ECO:0000256" key="7">
    <source>
        <dbReference type="ARBA" id="ARBA00022692"/>
    </source>
</evidence>
<evidence type="ECO:0000256" key="6">
    <source>
        <dbReference type="ARBA" id="ARBA00022660"/>
    </source>
</evidence>
<feature type="transmembrane region" description="Helical" evidence="17">
    <location>
        <begin position="91"/>
        <end position="111"/>
    </location>
</feature>
<evidence type="ECO:0000256" key="10">
    <source>
        <dbReference type="ARBA" id="ARBA00022982"/>
    </source>
</evidence>
<dbReference type="GO" id="GO:0008137">
    <property type="term" value="F:NADH dehydrogenase (ubiquinone) activity"/>
    <property type="evidence" value="ECO:0007669"/>
    <property type="project" value="UniProtKB-EC"/>
</dbReference>
<dbReference type="EC" id="7.1.1.2" evidence="3 17"/>
<dbReference type="AlphaFoldDB" id="A0A8A3WSU9"/>
<keyword evidence="13 17" id="KW-0830">Ubiquinone</keyword>
<comment type="catalytic activity">
    <reaction evidence="16 17">
        <text>a ubiquinone + NADH + 5 H(+)(in) = a ubiquinol + NAD(+) + 4 H(+)(out)</text>
        <dbReference type="Rhea" id="RHEA:29091"/>
        <dbReference type="Rhea" id="RHEA-COMP:9565"/>
        <dbReference type="Rhea" id="RHEA-COMP:9566"/>
        <dbReference type="ChEBI" id="CHEBI:15378"/>
        <dbReference type="ChEBI" id="CHEBI:16389"/>
        <dbReference type="ChEBI" id="CHEBI:17976"/>
        <dbReference type="ChEBI" id="CHEBI:57540"/>
        <dbReference type="ChEBI" id="CHEBI:57945"/>
        <dbReference type="EC" id="7.1.1.2"/>
    </reaction>
</comment>
<geneLocation type="mitochondrion" evidence="20"/>
<keyword evidence="5" id="KW-0813">Transport</keyword>
<dbReference type="PRINTS" id="PR01436">
    <property type="entry name" value="NADHDHGNASE2"/>
</dbReference>
<evidence type="ECO:0000256" key="2">
    <source>
        <dbReference type="ARBA" id="ARBA00007012"/>
    </source>
</evidence>
<evidence type="ECO:0000256" key="8">
    <source>
        <dbReference type="ARBA" id="ARBA00022792"/>
    </source>
</evidence>
<evidence type="ECO:0000256" key="17">
    <source>
        <dbReference type="RuleBase" id="RU003403"/>
    </source>
</evidence>
<evidence type="ECO:0000259" key="19">
    <source>
        <dbReference type="Pfam" id="PF06444"/>
    </source>
</evidence>
<comment type="similarity">
    <text evidence="2 17">Belongs to the complex I subunit 2 family.</text>
</comment>
<protein>
    <recommendedName>
        <fullName evidence="4 17">NADH-ubiquinone oxidoreductase chain 2</fullName>
        <ecNumber evidence="3 17">7.1.1.2</ecNumber>
    </recommendedName>
</protein>
<dbReference type="InterPro" id="IPR001750">
    <property type="entry name" value="ND/Mrp_TM"/>
</dbReference>
<dbReference type="InterPro" id="IPR010933">
    <property type="entry name" value="NADH_DH_su2_C"/>
</dbReference>
<keyword evidence="11 17" id="KW-1133">Transmembrane helix</keyword>
<gene>
    <name evidence="20" type="primary">ND2</name>
</gene>
<keyword evidence="6 17" id="KW-0679">Respiratory chain</keyword>
<sequence length="344" mass="38029">MNPTISSIMISNLALGTIITASSSHWLLAWVGLELNTLAILPILAKQHHPRATEATTKYFIVQATASLMILFSSTLNALSTGTWDITQLSSYPATTMLLLALTMKLGLAPMHFWFPEVMQGTTTLSALIITTWQKLPPMTLLYLTADHLPFLIIASLAVISVLIGGWSGLNQTQMRKILAFSSIAHLGWMLIILSISQKLFILTLTIYILTTTSIFMVLIMLTLKTAKDLGQTWSTSPTITAISMFILMSLGGLPPLIGFLPKWLILKELTTVYLTPLATTMALLSLLSLMFYIRLTYAMTLTIPPNTSNSTFKWRFKSTKLTLPIPMTSIMLFLLPLTPLLPH</sequence>
<evidence type="ECO:0000256" key="4">
    <source>
        <dbReference type="ARBA" id="ARBA00021008"/>
    </source>
</evidence>
<dbReference type="InterPro" id="IPR003917">
    <property type="entry name" value="NADH_UbQ_OxRdtase_chain2"/>
</dbReference>
<keyword evidence="8 17" id="KW-0999">Mitochondrion inner membrane</keyword>
<feature type="transmembrane region" description="Helical" evidence="17">
    <location>
        <begin position="148"/>
        <end position="166"/>
    </location>
</feature>
<dbReference type="EMBL" id="MW496121">
    <property type="protein sequence ID" value="QTA72656.1"/>
    <property type="molecule type" value="Genomic_DNA"/>
</dbReference>